<keyword evidence="2" id="KW-1185">Reference proteome</keyword>
<evidence type="ECO:0008006" key="3">
    <source>
        <dbReference type="Google" id="ProtNLM"/>
    </source>
</evidence>
<evidence type="ECO:0000313" key="2">
    <source>
        <dbReference type="Proteomes" id="UP000823201"/>
    </source>
</evidence>
<comment type="caution">
    <text evidence="1">The sequence shown here is derived from an EMBL/GenBank/DDBJ whole genome shotgun (WGS) entry which is preliminary data.</text>
</comment>
<reference evidence="1 2" key="1">
    <citation type="submission" date="2021-01" db="EMBL/GenBank/DDBJ databases">
        <title>Genomic Encyclopedia of Type Strains, Phase IV (KMG-IV): sequencing the most valuable type-strain genomes for metagenomic binning, comparative biology and taxonomic classification.</title>
        <authorList>
            <person name="Goeker M."/>
        </authorList>
    </citation>
    <scope>NUCLEOTIDE SEQUENCE [LARGE SCALE GENOMIC DNA]</scope>
    <source>
        <strain evidence="1 2">DSM 100968</strain>
    </source>
</reference>
<dbReference type="Proteomes" id="UP000823201">
    <property type="component" value="Unassembled WGS sequence"/>
</dbReference>
<name>A0ABS2Q583_9BACL</name>
<sequence>MQQQGGQMPIVSPQPPDILTNKDLLYIQDMLSWNLDAIKKAHHFASVCQDRDVIQAMNRVCQLHIRHYQSILDHLGKHAQTVNQSGGVVS</sequence>
<organism evidence="1 2">
    <name type="scientific">Sporolactobacillus spathodeae</name>
    <dbReference type="NCBI Taxonomy" id="1465502"/>
    <lineage>
        <taxon>Bacteria</taxon>
        <taxon>Bacillati</taxon>
        <taxon>Bacillota</taxon>
        <taxon>Bacilli</taxon>
        <taxon>Bacillales</taxon>
        <taxon>Sporolactobacillaceae</taxon>
        <taxon>Sporolactobacillus</taxon>
    </lineage>
</organism>
<evidence type="ECO:0000313" key="1">
    <source>
        <dbReference type="EMBL" id="MBM7656595.1"/>
    </source>
</evidence>
<dbReference type="EMBL" id="JAFBEV010000001">
    <property type="protein sequence ID" value="MBM7656595.1"/>
    <property type="molecule type" value="Genomic_DNA"/>
</dbReference>
<gene>
    <name evidence="1" type="ORF">JOC27_000031</name>
</gene>
<protein>
    <recommendedName>
        <fullName evidence="3">Spore coat protein</fullName>
    </recommendedName>
</protein>
<dbReference type="RefSeq" id="WP_205004966.1">
    <property type="nucleotide sequence ID" value="NZ_CBCRXA010000001.1"/>
</dbReference>
<accession>A0ABS2Q583</accession>
<proteinExistence type="predicted"/>